<evidence type="ECO:0000313" key="1">
    <source>
        <dbReference type="EMBL" id="HHO74157.1"/>
    </source>
</evidence>
<proteinExistence type="predicted"/>
<protein>
    <submittedName>
        <fullName evidence="1">Uncharacterized protein</fullName>
    </submittedName>
</protein>
<dbReference type="EMBL" id="DSAC01000070">
    <property type="protein sequence ID" value="HHO74157.1"/>
    <property type="molecule type" value="Genomic_DNA"/>
</dbReference>
<comment type="caution">
    <text evidence="1">The sequence shown here is derived from an EMBL/GenBank/DDBJ whole genome shotgun (WGS) entry which is preliminary data.</text>
</comment>
<reference evidence="1" key="1">
    <citation type="journal article" date="2020" name="mSystems">
        <title>Genome- and Community-Level Interaction Insights into Carbon Utilization and Element Cycling Functions of Hydrothermarchaeota in Hydrothermal Sediment.</title>
        <authorList>
            <person name="Zhou Z."/>
            <person name="Liu Y."/>
            <person name="Xu W."/>
            <person name="Pan J."/>
            <person name="Luo Z.H."/>
            <person name="Li M."/>
        </authorList>
    </citation>
    <scope>NUCLEOTIDE SEQUENCE [LARGE SCALE GENOMIC DNA]</scope>
    <source>
        <strain evidence="1">SpSt-114</strain>
    </source>
</reference>
<sequence length="151" mass="17957">MREDLEYCKSGQFRLKLEDLCYAWAVLEEEEKGNLGEVIRVRKVGRVLKRERYAVLYTRWLISHLLSGTVSPKRYRYYTALILVKKLKLLSCKKLFLILEKNSNRLSKSNIPRLKELAKKYLDKKLLERIEMETIKLVEEILKAKQQEPPT</sequence>
<organism evidence="1">
    <name type="scientific">Thermocrinis ruber</name>
    <dbReference type="NCBI Taxonomy" id="75906"/>
    <lineage>
        <taxon>Bacteria</taxon>
        <taxon>Pseudomonadati</taxon>
        <taxon>Aquificota</taxon>
        <taxon>Aquificia</taxon>
        <taxon>Aquificales</taxon>
        <taxon>Aquificaceae</taxon>
        <taxon>Thermocrinis</taxon>
    </lineage>
</organism>
<accession>A0A7C5X3D3</accession>
<dbReference type="AlphaFoldDB" id="A0A7C5X3D3"/>
<gene>
    <name evidence="1" type="ORF">ENN04_05885</name>
</gene>
<name>A0A7C5X3D3_9AQUI</name>